<gene>
    <name evidence="7" type="ORF">DACRYDRAFT_78639</name>
</gene>
<dbReference type="InterPro" id="IPR002618">
    <property type="entry name" value="UDPGP_fam"/>
</dbReference>
<organism evidence="7 8">
    <name type="scientific">Dacryopinax primogenitus (strain DJM 731)</name>
    <name type="common">Brown rot fungus</name>
    <dbReference type="NCBI Taxonomy" id="1858805"/>
    <lineage>
        <taxon>Eukaryota</taxon>
        <taxon>Fungi</taxon>
        <taxon>Dikarya</taxon>
        <taxon>Basidiomycota</taxon>
        <taxon>Agaricomycotina</taxon>
        <taxon>Dacrymycetes</taxon>
        <taxon>Dacrymycetales</taxon>
        <taxon>Dacrymycetaceae</taxon>
        <taxon>Dacryopinax</taxon>
    </lineage>
</organism>
<comment type="pathway">
    <text evidence="1">Nucleotide-sugar biosynthesis; UDP-N-acetyl-alpha-D-glucosamine biosynthesis; UDP-N-acetyl-alpha-D-glucosamine from N-acetyl-alpha-D-glucosamine 1-phosphate: step 1/1.</text>
</comment>
<dbReference type="PANTHER" id="PTHR11952">
    <property type="entry name" value="UDP- GLUCOSE PYROPHOSPHORYLASE"/>
    <property type="match status" value="1"/>
</dbReference>
<protein>
    <recommendedName>
        <fullName evidence="3">UDP-N-acetylglucosamine diphosphorylase</fullName>
        <ecNumber evidence="3">2.7.7.23</ecNumber>
    </recommendedName>
</protein>
<keyword evidence="8" id="KW-1185">Reference proteome</keyword>
<dbReference type="GO" id="GO:0003977">
    <property type="term" value="F:UDP-N-acetylglucosamine diphosphorylase activity"/>
    <property type="evidence" value="ECO:0007669"/>
    <property type="project" value="UniProtKB-EC"/>
</dbReference>
<sequence>MPAIPIDLLKRYEAAGQEHLLHFYPTLSPPEQQELVAQLAALDVERVNRVFKTAVEYEKAGASSAAINPLPAFAFDTIIGAPEKEAQWRDIGLKAIAEGKVGVLLMAGGQGTRLGSSDPKGCYDIGMPSHKSLFQYQAERIAKVSKLAGGASIPWYVMTSGPTRKPTEAFFKAHNYFGLPEKDVIFFEQGTLPCLTMDGKILLDKTSSLAVAPDGNGGLYAALRSPLSSSDPKRTPLSDMAARGITYIHTYGVDNCLVRVADPVFIGYSMSKGAACGAKVVRKAYPTESVGVIAMRGDKFSVVEYSEITEAQAHQIDAATGEFAFRAANIVNHFYTREFLESIASIEDEMAFHIARKKISHVEIPSGEYVKPVKPNGIKMELFVFDVFPFTQKMAVLEVSRQEEFSPLKNAPGTGVDDPQTSKRDLLAQQKRWLEAAGARVAEGAEVEVGPHVTYAGEGLAGVEGWVLVQSGAADTLEALHLLQ</sequence>
<evidence type="ECO:0000313" key="8">
    <source>
        <dbReference type="Proteomes" id="UP000030653"/>
    </source>
</evidence>
<dbReference type="InterPro" id="IPR029044">
    <property type="entry name" value="Nucleotide-diphossugar_trans"/>
</dbReference>
<dbReference type="STRING" id="1858805.M5G3I6"/>
<evidence type="ECO:0000256" key="4">
    <source>
        <dbReference type="ARBA" id="ARBA00022679"/>
    </source>
</evidence>
<comment type="catalytic activity">
    <reaction evidence="6">
        <text>N-acetyl-alpha-D-glucosamine 1-phosphate + UTP + H(+) = UDP-N-acetyl-alpha-D-glucosamine + diphosphate</text>
        <dbReference type="Rhea" id="RHEA:13509"/>
        <dbReference type="ChEBI" id="CHEBI:15378"/>
        <dbReference type="ChEBI" id="CHEBI:33019"/>
        <dbReference type="ChEBI" id="CHEBI:46398"/>
        <dbReference type="ChEBI" id="CHEBI:57705"/>
        <dbReference type="ChEBI" id="CHEBI:57776"/>
        <dbReference type="EC" id="2.7.7.23"/>
    </reaction>
</comment>
<evidence type="ECO:0000256" key="3">
    <source>
        <dbReference type="ARBA" id="ARBA00012457"/>
    </source>
</evidence>
<keyword evidence="5" id="KW-0548">Nucleotidyltransferase</keyword>
<dbReference type="RefSeq" id="XP_040629679.1">
    <property type="nucleotide sequence ID" value="XM_040776354.1"/>
</dbReference>
<evidence type="ECO:0000256" key="5">
    <source>
        <dbReference type="ARBA" id="ARBA00022695"/>
    </source>
</evidence>
<proteinExistence type="inferred from homology"/>
<dbReference type="GeneID" id="63691416"/>
<dbReference type="GO" id="GO:0006048">
    <property type="term" value="P:UDP-N-acetylglucosamine biosynthetic process"/>
    <property type="evidence" value="ECO:0007669"/>
    <property type="project" value="TreeGrafter"/>
</dbReference>
<dbReference type="OrthoDB" id="532420at2759"/>
<evidence type="ECO:0000313" key="7">
    <source>
        <dbReference type="EMBL" id="EJU02785.1"/>
    </source>
</evidence>
<dbReference type="SUPFAM" id="SSF53448">
    <property type="entry name" value="Nucleotide-diphospho-sugar transferases"/>
    <property type="match status" value="1"/>
</dbReference>
<dbReference type="InterPro" id="IPR039741">
    <property type="entry name" value="UDP-sugar_pyrophosphorylase"/>
</dbReference>
<dbReference type="PANTHER" id="PTHR11952:SF2">
    <property type="entry name" value="LD24639P"/>
    <property type="match status" value="1"/>
</dbReference>
<keyword evidence="4 7" id="KW-0808">Transferase</keyword>
<accession>M5G3I6</accession>
<evidence type="ECO:0000256" key="2">
    <source>
        <dbReference type="ARBA" id="ARBA00010401"/>
    </source>
</evidence>
<name>M5G3I6_DACPD</name>
<reference evidence="7 8" key="1">
    <citation type="journal article" date="2012" name="Science">
        <title>The Paleozoic origin of enzymatic lignin decomposition reconstructed from 31 fungal genomes.</title>
        <authorList>
            <person name="Floudas D."/>
            <person name="Binder M."/>
            <person name="Riley R."/>
            <person name="Barry K."/>
            <person name="Blanchette R.A."/>
            <person name="Henrissat B."/>
            <person name="Martinez A.T."/>
            <person name="Otillar R."/>
            <person name="Spatafora J.W."/>
            <person name="Yadav J.S."/>
            <person name="Aerts A."/>
            <person name="Benoit I."/>
            <person name="Boyd A."/>
            <person name="Carlson A."/>
            <person name="Copeland A."/>
            <person name="Coutinho P.M."/>
            <person name="de Vries R.P."/>
            <person name="Ferreira P."/>
            <person name="Findley K."/>
            <person name="Foster B."/>
            <person name="Gaskell J."/>
            <person name="Glotzer D."/>
            <person name="Gorecki P."/>
            <person name="Heitman J."/>
            <person name="Hesse C."/>
            <person name="Hori C."/>
            <person name="Igarashi K."/>
            <person name="Jurgens J.A."/>
            <person name="Kallen N."/>
            <person name="Kersten P."/>
            <person name="Kohler A."/>
            <person name="Kuees U."/>
            <person name="Kumar T.K.A."/>
            <person name="Kuo A."/>
            <person name="LaButti K."/>
            <person name="Larrondo L.F."/>
            <person name="Lindquist E."/>
            <person name="Ling A."/>
            <person name="Lombard V."/>
            <person name="Lucas S."/>
            <person name="Lundell T."/>
            <person name="Martin R."/>
            <person name="McLaughlin D.J."/>
            <person name="Morgenstern I."/>
            <person name="Morin E."/>
            <person name="Murat C."/>
            <person name="Nagy L.G."/>
            <person name="Nolan M."/>
            <person name="Ohm R.A."/>
            <person name="Patyshakuliyeva A."/>
            <person name="Rokas A."/>
            <person name="Ruiz-Duenas F.J."/>
            <person name="Sabat G."/>
            <person name="Salamov A."/>
            <person name="Samejima M."/>
            <person name="Schmutz J."/>
            <person name="Slot J.C."/>
            <person name="St John F."/>
            <person name="Stenlid J."/>
            <person name="Sun H."/>
            <person name="Sun S."/>
            <person name="Syed K."/>
            <person name="Tsang A."/>
            <person name="Wiebenga A."/>
            <person name="Young D."/>
            <person name="Pisabarro A."/>
            <person name="Eastwood D.C."/>
            <person name="Martin F."/>
            <person name="Cullen D."/>
            <person name="Grigoriev I.V."/>
            <person name="Hibbett D.S."/>
        </authorList>
    </citation>
    <scope>NUCLEOTIDE SEQUENCE [LARGE SCALE GENOMIC DNA]</scope>
    <source>
        <strain evidence="7 8">DJM-731 SS1</strain>
    </source>
</reference>
<evidence type="ECO:0000256" key="6">
    <source>
        <dbReference type="ARBA" id="ARBA00048493"/>
    </source>
</evidence>
<dbReference type="EMBL" id="JH795861">
    <property type="protein sequence ID" value="EJU02785.1"/>
    <property type="molecule type" value="Genomic_DNA"/>
</dbReference>
<dbReference type="HOGENOM" id="CLU_025603_1_1_1"/>
<comment type="similarity">
    <text evidence="2">Belongs to the UDPGP type 1 family.</text>
</comment>
<dbReference type="OMA" id="YFQVDNP"/>
<dbReference type="Proteomes" id="UP000030653">
    <property type="component" value="Unassembled WGS sequence"/>
</dbReference>
<dbReference type="CDD" id="cd04193">
    <property type="entry name" value="UDPGlcNAc_PPase"/>
    <property type="match status" value="1"/>
</dbReference>
<evidence type="ECO:0000256" key="1">
    <source>
        <dbReference type="ARBA" id="ARBA00005208"/>
    </source>
</evidence>
<dbReference type="AlphaFoldDB" id="M5G3I6"/>
<dbReference type="Gene3D" id="3.90.550.10">
    <property type="entry name" value="Spore Coat Polysaccharide Biosynthesis Protein SpsA, Chain A"/>
    <property type="match status" value="1"/>
</dbReference>
<dbReference type="FunFam" id="3.90.550.10:FF:000075">
    <property type="entry name" value="Probable UDP-N-acetylglucosamine pyrophosphorylase"/>
    <property type="match status" value="1"/>
</dbReference>
<dbReference type="Pfam" id="PF01704">
    <property type="entry name" value="UDPGP"/>
    <property type="match status" value="1"/>
</dbReference>
<dbReference type="EC" id="2.7.7.23" evidence="3"/>